<feature type="compositionally biased region" description="Polar residues" evidence="3">
    <location>
        <begin position="30"/>
        <end position="40"/>
    </location>
</feature>
<dbReference type="Gene3D" id="3.30.1520.10">
    <property type="entry name" value="Phox-like domain"/>
    <property type="match status" value="1"/>
</dbReference>
<accession>A0ABN8MK10</accession>
<dbReference type="Gene3D" id="1.20.1270.60">
    <property type="entry name" value="Arfaptin homology (AH) domain/BAR domain"/>
    <property type="match status" value="1"/>
</dbReference>
<dbReference type="Proteomes" id="UP001159427">
    <property type="component" value="Unassembled WGS sequence"/>
</dbReference>
<feature type="region of interest" description="Disordered" evidence="3">
    <location>
        <begin position="1"/>
        <end position="119"/>
    </location>
</feature>
<dbReference type="InterPro" id="IPR036871">
    <property type="entry name" value="PX_dom_sf"/>
</dbReference>
<feature type="coiled-coil region" evidence="2">
    <location>
        <begin position="330"/>
        <end position="357"/>
    </location>
</feature>
<dbReference type="EMBL" id="CALNXI010000507">
    <property type="protein sequence ID" value="CAH3028376.1"/>
    <property type="molecule type" value="Genomic_DNA"/>
</dbReference>
<keyword evidence="6" id="KW-1185">Reference proteome</keyword>
<dbReference type="PROSITE" id="PS50195">
    <property type="entry name" value="PX"/>
    <property type="match status" value="1"/>
</dbReference>
<evidence type="ECO:0000259" key="4">
    <source>
        <dbReference type="PROSITE" id="PS50195"/>
    </source>
</evidence>
<evidence type="ECO:0000313" key="6">
    <source>
        <dbReference type="Proteomes" id="UP001159427"/>
    </source>
</evidence>
<name>A0ABN8MK10_9CNID</name>
<evidence type="ECO:0000313" key="5">
    <source>
        <dbReference type="EMBL" id="CAH3028376.1"/>
    </source>
</evidence>
<comment type="caution">
    <text evidence="5">The sequence shown here is derived from an EMBL/GenBank/DDBJ whole genome shotgun (WGS) entry which is preliminary data.</text>
</comment>
<proteinExistence type="inferred from homology"/>
<evidence type="ECO:0000256" key="1">
    <source>
        <dbReference type="ARBA" id="ARBA00010883"/>
    </source>
</evidence>
<dbReference type="Pfam" id="PF09325">
    <property type="entry name" value="Vps5"/>
    <property type="match status" value="1"/>
</dbReference>
<gene>
    <name evidence="5" type="ORF">PEVE_00033907</name>
</gene>
<dbReference type="SMART" id="SM00312">
    <property type="entry name" value="PX"/>
    <property type="match status" value="1"/>
</dbReference>
<dbReference type="InterPro" id="IPR027267">
    <property type="entry name" value="AH/BAR_dom_sf"/>
</dbReference>
<feature type="compositionally biased region" description="Acidic residues" evidence="3">
    <location>
        <begin position="102"/>
        <end position="117"/>
    </location>
</feature>
<dbReference type="CDD" id="cd07623">
    <property type="entry name" value="BAR_SNX1_2"/>
    <property type="match status" value="1"/>
</dbReference>
<dbReference type="CDD" id="cd06859">
    <property type="entry name" value="PX_SNX1_2_like"/>
    <property type="match status" value="1"/>
</dbReference>
<feature type="compositionally biased region" description="Polar residues" evidence="3">
    <location>
        <begin position="70"/>
        <end position="85"/>
    </location>
</feature>
<dbReference type="SUPFAM" id="SSF103657">
    <property type="entry name" value="BAR/IMD domain-like"/>
    <property type="match status" value="1"/>
</dbReference>
<dbReference type="SUPFAM" id="SSF64268">
    <property type="entry name" value="PX domain"/>
    <property type="match status" value="1"/>
</dbReference>
<feature type="domain" description="PX" evidence="4">
    <location>
        <begin position="116"/>
        <end position="246"/>
    </location>
</feature>
<sequence length="496" mass="56185">MADDHEEPPALFDDDAETSETKTDEVADSNPFNIGDTTEITLDDGKPEPDDSSQDADKGTAEPDEEKSDLPTSAAASVDVTNLSKPSEEENQVPSKEKAEEKEAEAEAEEEETDTFDMDIKVTDPEKIGDGMSSYMVFKVSTQTTMPTFKNAETTVKRRFSDFLGLHERLNSKFLHLGRIVPPAPEKSVVGMTMVKLGKGEENTPVDFINKRRAALERYLNRVARHPTLREDPDFRQFLEADVLPRAKDTAAFSGGGLKRFVKSVGDTMFHLTTKMSESDQWFEEKQQQIETLDQQLKKLHQSIEMLFVQRKDLSSSTAAFAKSTAMLSNAEEHATLSRALSQLAEVEEKIEQLHLGQADSDFYVLAELLKDYIGLIQAVKASFNERVRAYSNWQHAQQMLTKKREALVKLELASKNEKLPQAQEEVKEWEHKVEKGEEDFGKISKLIQKEIARFEKNRVKDFREAIIKYLEAMMESQQQLIKHWEGFLPEAKAIA</sequence>
<dbReference type="PANTHER" id="PTHR10555:SF170">
    <property type="entry name" value="FI18122P1"/>
    <property type="match status" value="1"/>
</dbReference>
<reference evidence="5 6" key="1">
    <citation type="submission" date="2022-05" db="EMBL/GenBank/DDBJ databases">
        <authorList>
            <consortium name="Genoscope - CEA"/>
            <person name="William W."/>
        </authorList>
    </citation>
    <scope>NUCLEOTIDE SEQUENCE [LARGE SCALE GENOMIC DNA]</scope>
</reference>
<protein>
    <recommendedName>
        <fullName evidence="4">PX domain-containing protein</fullName>
    </recommendedName>
</protein>
<evidence type="ECO:0000256" key="3">
    <source>
        <dbReference type="SAM" id="MobiDB-lite"/>
    </source>
</evidence>
<keyword evidence="2" id="KW-0175">Coiled coil</keyword>
<dbReference type="PANTHER" id="PTHR10555">
    <property type="entry name" value="SORTING NEXIN"/>
    <property type="match status" value="1"/>
</dbReference>
<feature type="compositionally biased region" description="Acidic residues" evidence="3">
    <location>
        <begin position="1"/>
        <end position="18"/>
    </location>
</feature>
<dbReference type="Pfam" id="PF00787">
    <property type="entry name" value="PX"/>
    <property type="match status" value="1"/>
</dbReference>
<organism evidence="5 6">
    <name type="scientific">Porites evermanni</name>
    <dbReference type="NCBI Taxonomy" id="104178"/>
    <lineage>
        <taxon>Eukaryota</taxon>
        <taxon>Metazoa</taxon>
        <taxon>Cnidaria</taxon>
        <taxon>Anthozoa</taxon>
        <taxon>Hexacorallia</taxon>
        <taxon>Scleractinia</taxon>
        <taxon>Fungiina</taxon>
        <taxon>Poritidae</taxon>
        <taxon>Porites</taxon>
    </lineage>
</organism>
<comment type="similarity">
    <text evidence="1">Belongs to the sorting nexin family.</text>
</comment>
<feature type="compositionally biased region" description="Basic and acidic residues" evidence="3">
    <location>
        <begin position="43"/>
        <end position="61"/>
    </location>
</feature>
<feature type="coiled-coil region" evidence="2">
    <location>
        <begin position="413"/>
        <end position="440"/>
    </location>
</feature>
<dbReference type="InterPro" id="IPR001683">
    <property type="entry name" value="PX_dom"/>
</dbReference>
<dbReference type="InterPro" id="IPR015404">
    <property type="entry name" value="Vps5_C"/>
</dbReference>
<evidence type="ECO:0000256" key="2">
    <source>
        <dbReference type="SAM" id="Coils"/>
    </source>
</evidence>